<evidence type="ECO:0000256" key="2">
    <source>
        <dbReference type="ARBA" id="ARBA00022825"/>
    </source>
</evidence>
<comment type="caution">
    <text evidence="4">The sequence shown here is derived from an EMBL/GenBank/DDBJ whole genome shotgun (WGS) entry which is preliminary data.</text>
</comment>
<dbReference type="Proteomes" id="UP000037069">
    <property type="component" value="Unassembled WGS sequence"/>
</dbReference>
<keyword evidence="2" id="KW-0378">Hydrolase</keyword>
<dbReference type="GO" id="GO:0006508">
    <property type="term" value="P:proteolysis"/>
    <property type="evidence" value="ECO:0007669"/>
    <property type="project" value="UniProtKB-KW"/>
</dbReference>
<evidence type="ECO:0000313" key="4">
    <source>
        <dbReference type="EMBL" id="KNC24221.1"/>
    </source>
</evidence>
<reference evidence="4 5" key="1">
    <citation type="journal article" date="2015" name="Nat. Commun.">
        <title>Lucilia cuprina genome unlocks parasitic fly biology to underpin future interventions.</title>
        <authorList>
            <person name="Anstead C.A."/>
            <person name="Korhonen P.K."/>
            <person name="Young N.D."/>
            <person name="Hall R.S."/>
            <person name="Jex A.R."/>
            <person name="Murali S.C."/>
            <person name="Hughes D.S."/>
            <person name="Lee S.F."/>
            <person name="Perry T."/>
            <person name="Stroehlein A.J."/>
            <person name="Ansell B.R."/>
            <person name="Breugelmans B."/>
            <person name="Hofmann A."/>
            <person name="Qu J."/>
            <person name="Dugan S."/>
            <person name="Lee S.L."/>
            <person name="Chao H."/>
            <person name="Dinh H."/>
            <person name="Han Y."/>
            <person name="Doddapaneni H.V."/>
            <person name="Worley K.C."/>
            <person name="Muzny D.M."/>
            <person name="Ioannidis P."/>
            <person name="Waterhouse R.M."/>
            <person name="Zdobnov E.M."/>
            <person name="James P.J."/>
            <person name="Bagnall N.H."/>
            <person name="Kotze A.C."/>
            <person name="Gibbs R.A."/>
            <person name="Richards S."/>
            <person name="Batterham P."/>
            <person name="Gasser R.B."/>
        </authorList>
    </citation>
    <scope>NUCLEOTIDE SEQUENCE [LARGE SCALE GENOMIC DNA]</scope>
    <source>
        <strain evidence="4 5">LS</strain>
        <tissue evidence="4">Full body</tissue>
    </source>
</reference>
<evidence type="ECO:0000313" key="5">
    <source>
        <dbReference type="Proteomes" id="UP000037069"/>
    </source>
</evidence>
<protein>
    <recommendedName>
        <fullName evidence="3">MBTPS1 fourth domain-containing protein</fullName>
    </recommendedName>
</protein>
<keyword evidence="1" id="KW-0645">Protease</keyword>
<proteinExistence type="predicted"/>
<organism evidence="4 5">
    <name type="scientific">Lucilia cuprina</name>
    <name type="common">Green bottle fly</name>
    <name type="synonym">Australian sheep blowfly</name>
    <dbReference type="NCBI Taxonomy" id="7375"/>
    <lineage>
        <taxon>Eukaryota</taxon>
        <taxon>Metazoa</taxon>
        <taxon>Ecdysozoa</taxon>
        <taxon>Arthropoda</taxon>
        <taxon>Hexapoda</taxon>
        <taxon>Insecta</taxon>
        <taxon>Pterygota</taxon>
        <taxon>Neoptera</taxon>
        <taxon>Endopterygota</taxon>
        <taxon>Diptera</taxon>
        <taxon>Brachycera</taxon>
        <taxon>Muscomorpha</taxon>
        <taxon>Oestroidea</taxon>
        <taxon>Calliphoridae</taxon>
        <taxon>Luciliinae</taxon>
        <taxon>Lucilia</taxon>
    </lineage>
</organism>
<dbReference type="EMBL" id="JRES01001252">
    <property type="protein sequence ID" value="KNC24221.1"/>
    <property type="molecule type" value="Genomic_DNA"/>
</dbReference>
<dbReference type="InterPro" id="IPR050131">
    <property type="entry name" value="Peptidase_S8_subtilisin-like"/>
</dbReference>
<dbReference type="STRING" id="7375.A0A0L0BW23"/>
<dbReference type="PANTHER" id="PTHR43806">
    <property type="entry name" value="PEPTIDASE S8"/>
    <property type="match status" value="1"/>
</dbReference>
<keyword evidence="2" id="KW-0720">Serine protease</keyword>
<dbReference type="OrthoDB" id="1740355at2759"/>
<dbReference type="InterPro" id="IPR057032">
    <property type="entry name" value="MBTPS1_4th"/>
</dbReference>
<dbReference type="Pfam" id="PF23090">
    <property type="entry name" value="MBTPS1_4th"/>
    <property type="match status" value="2"/>
</dbReference>
<evidence type="ECO:0000259" key="3">
    <source>
        <dbReference type="Pfam" id="PF23090"/>
    </source>
</evidence>
<name>A0A0L0BW23_LUCCU</name>
<sequence length="471" mass="54686">MLIGTIVNDKACFFEGESKGHITVKIQTSQFDDTFNTTTIIFPITVKIVSKPPRHKRILWDQFHNLQYPPGYIPRDNLRIKSDPLDWRSDHIHTNYRDMYQHLRNLGYYIDTLGMPYTCFNASNYGTLMIVDPEEEFFDEEIYKLQEDVFEFGLGIIIFADWYNSSVMNKMKFFDENTREWWIPDTGGSNIPALNDMLQGFGISLTDNVVEGYFRLGEHNMYYASGSTLGLFPKHPDNIVINAKLNDQGAEIINNVNIAAYNRIKTKYPIIGLFQMHPIDRKTISIPRLFGVINTGNDVFDTSNINISNPILNKRVLLESNMKSVTEIRDTNYNSKIEPGMFHDKNKLGRIVLMGDSNCIDSTFTDKYCLWLLKAFLEYTMNSYTSSLLKQLNSISLYSNIKTHQTLPRRVKNSRLYKFSKVVKPTNSLKKRHIQSCEELIFNKHYYNNLSKTVLNFAAFLNKLQEINYNL</sequence>
<dbReference type="GO" id="GO:0005794">
    <property type="term" value="C:Golgi apparatus"/>
    <property type="evidence" value="ECO:0007669"/>
    <property type="project" value="TreeGrafter"/>
</dbReference>
<dbReference type="GO" id="GO:0004252">
    <property type="term" value="F:serine-type endopeptidase activity"/>
    <property type="evidence" value="ECO:0007669"/>
    <property type="project" value="TreeGrafter"/>
</dbReference>
<gene>
    <name evidence="4" type="ORF">FF38_01268</name>
</gene>
<dbReference type="OMA" id="ENTREWW"/>
<feature type="domain" description="MBTPS1 fourth" evidence="3">
    <location>
        <begin position="328"/>
        <end position="388"/>
    </location>
</feature>
<accession>A0A0L0BW23</accession>
<dbReference type="PANTHER" id="PTHR43806:SF7">
    <property type="entry name" value="MEMBRANE-BOUND TRANSCRIPTION FACTOR SITE-1 PROTEASE"/>
    <property type="match status" value="1"/>
</dbReference>
<feature type="domain" description="MBTPS1 fourth" evidence="3">
    <location>
        <begin position="52"/>
        <end position="275"/>
    </location>
</feature>
<evidence type="ECO:0000256" key="1">
    <source>
        <dbReference type="ARBA" id="ARBA00022670"/>
    </source>
</evidence>
<dbReference type="AlphaFoldDB" id="A0A0L0BW23"/>
<keyword evidence="5" id="KW-1185">Reference proteome</keyword>